<evidence type="ECO:0000256" key="1">
    <source>
        <dbReference type="SAM" id="SignalP"/>
    </source>
</evidence>
<sequence>MKQKIYLSICLLSIGILTACGKKNPPPIAVVSPTPTPIVTPVAPSPVAVVPTPTPTPIVTPTPTPSVGVTKVKPTAQVPSKTTISELPTSLYPQPTPVAIPVPVETVPPKIAIKANPKPEPLSKLKAPADANRQITPVGIGAAKIGMTFGDLKSQMGSGYNFPIKTNFIEGFDAIAVTKGRTVQYYIPYPAGTNFGDADRIQHLMTDNPSYRTQQGVGPGTPIKQAATVYGGATLTLSKENESHEFINFNQQPSGLAFRPKPIGKRAFAGNYPESDDEYLKTQKYDNRAAIGQITVSCPEEQCAQESQ</sequence>
<keyword evidence="3" id="KW-1185">Reference proteome</keyword>
<proteinExistence type="predicted"/>
<name>A0A2T1FYR9_9CYAN</name>
<feature type="chain" id="PRO_5015600416" evidence="1">
    <location>
        <begin position="20"/>
        <end position="308"/>
    </location>
</feature>
<accession>A0A2T1FYR9</accession>
<evidence type="ECO:0000313" key="2">
    <source>
        <dbReference type="EMBL" id="PSB50101.1"/>
    </source>
</evidence>
<dbReference type="PROSITE" id="PS51257">
    <property type="entry name" value="PROKAR_LIPOPROTEIN"/>
    <property type="match status" value="1"/>
</dbReference>
<dbReference type="RefSeq" id="WP_106310492.1">
    <property type="nucleotide sequence ID" value="NZ_PVWO01000413.1"/>
</dbReference>
<reference evidence="2 3" key="1">
    <citation type="submission" date="2018-03" db="EMBL/GenBank/DDBJ databases">
        <title>The ancient ancestry and fast evolution of plastids.</title>
        <authorList>
            <person name="Moore K.R."/>
            <person name="Magnabosco C."/>
            <person name="Momper L."/>
            <person name="Gold D.A."/>
            <person name="Bosak T."/>
            <person name="Fournier G.P."/>
        </authorList>
    </citation>
    <scope>NUCLEOTIDE SEQUENCE [LARGE SCALE GENOMIC DNA]</scope>
    <source>
        <strain evidence="2 3">CCALA 037</strain>
    </source>
</reference>
<comment type="caution">
    <text evidence="2">The sequence shown here is derived from an EMBL/GenBank/DDBJ whole genome shotgun (WGS) entry which is preliminary data.</text>
</comment>
<dbReference type="EMBL" id="PVWO01000413">
    <property type="protein sequence ID" value="PSB50101.1"/>
    <property type="molecule type" value="Genomic_DNA"/>
</dbReference>
<feature type="signal peptide" evidence="1">
    <location>
        <begin position="1"/>
        <end position="19"/>
    </location>
</feature>
<evidence type="ECO:0000313" key="3">
    <source>
        <dbReference type="Proteomes" id="UP000238937"/>
    </source>
</evidence>
<organism evidence="2 3">
    <name type="scientific">Chamaesiphon polymorphus CCALA 037</name>
    <dbReference type="NCBI Taxonomy" id="2107692"/>
    <lineage>
        <taxon>Bacteria</taxon>
        <taxon>Bacillati</taxon>
        <taxon>Cyanobacteriota</taxon>
        <taxon>Cyanophyceae</taxon>
        <taxon>Gomontiellales</taxon>
        <taxon>Chamaesiphonaceae</taxon>
        <taxon>Chamaesiphon</taxon>
    </lineage>
</organism>
<gene>
    <name evidence="2" type="ORF">C7B77_23175</name>
</gene>
<dbReference type="Proteomes" id="UP000238937">
    <property type="component" value="Unassembled WGS sequence"/>
</dbReference>
<keyword evidence="1" id="KW-0732">Signal</keyword>
<protein>
    <submittedName>
        <fullName evidence="2">Uncharacterized protein</fullName>
    </submittedName>
</protein>
<dbReference type="AlphaFoldDB" id="A0A2T1FYR9"/>